<dbReference type="Pfam" id="PF01594">
    <property type="entry name" value="AI-2E_transport"/>
    <property type="match status" value="1"/>
</dbReference>
<feature type="transmembrane region" description="Helical" evidence="6">
    <location>
        <begin position="264"/>
        <end position="282"/>
    </location>
</feature>
<feature type="transmembrane region" description="Helical" evidence="6">
    <location>
        <begin position="37"/>
        <end position="58"/>
    </location>
</feature>
<sequence>MKKQKIFISHKQLKIISYLIMFSSMILIIPLHLLSCFISGFLIYEIINSITFYFKFFVNTRYTKLIIIIFIFSTIVSTMTIGIINVIHFLQTDIQHENNISAKINNIFTNIKTHIPNFLFPFFPENEIELKNQILNLIESNLITIKNMGSVFLHELIMTFIGLIIGIIITLNKPSKKKTYFIKQLLQRLYYLSVAFKNIVFAQTTISLINTILTSMIILIIFPLFKTYLPYKKTLITLTFIFGLLPIIGNLISNFIITISALSISLNTAGTMILYLVLIHKLEYFLNAKIIGNQIQAKSWELLFIMLLFDAIFGLEGLIIAPIYYAYLKIELKKQNLI</sequence>
<feature type="transmembrane region" description="Helical" evidence="6">
    <location>
        <begin position="12"/>
        <end position="31"/>
    </location>
</feature>
<dbReference type="GO" id="GO:0016020">
    <property type="term" value="C:membrane"/>
    <property type="evidence" value="ECO:0007669"/>
    <property type="project" value="UniProtKB-SubCell"/>
</dbReference>
<comment type="similarity">
    <text evidence="2">Belongs to the autoinducer-2 exporter (AI-2E) (TC 2.A.86) family.</text>
</comment>
<evidence type="ECO:0000256" key="5">
    <source>
        <dbReference type="ARBA" id="ARBA00023136"/>
    </source>
</evidence>
<keyword evidence="8" id="KW-1185">Reference proteome</keyword>
<gene>
    <name evidence="7" type="ORF">WEOB_023</name>
</gene>
<evidence type="ECO:0000256" key="6">
    <source>
        <dbReference type="SAM" id="Phobius"/>
    </source>
</evidence>
<dbReference type="AlphaFoldDB" id="A0A0H5BWE3"/>
<dbReference type="STRING" id="1594731.WEOB_023"/>
<organism evidence="7 8">
    <name type="scientific">Candidatus Westeberhardia cardiocondylae</name>
    <dbReference type="NCBI Taxonomy" id="1594731"/>
    <lineage>
        <taxon>Bacteria</taxon>
        <taxon>Pseudomonadati</taxon>
        <taxon>Pseudomonadota</taxon>
        <taxon>Gammaproteobacteria</taxon>
        <taxon>Enterobacterales</taxon>
        <taxon>Enterobacteriaceae</taxon>
        <taxon>ant endosymbionts</taxon>
        <taxon>Candidatus Westeberhardia</taxon>
    </lineage>
</organism>
<evidence type="ECO:0000256" key="3">
    <source>
        <dbReference type="ARBA" id="ARBA00022692"/>
    </source>
</evidence>
<feature type="transmembrane region" description="Helical" evidence="6">
    <location>
        <begin position="151"/>
        <end position="169"/>
    </location>
</feature>
<evidence type="ECO:0000313" key="7">
    <source>
        <dbReference type="EMBL" id="CEN31992.1"/>
    </source>
</evidence>
<dbReference type="PATRIC" id="fig|1594731.3.peg.21"/>
<keyword evidence="3 6" id="KW-0812">Transmembrane</keyword>
<evidence type="ECO:0000256" key="1">
    <source>
        <dbReference type="ARBA" id="ARBA00004141"/>
    </source>
</evidence>
<comment type="subcellular location">
    <subcellularLocation>
        <location evidence="1">Membrane</location>
        <topology evidence="1">Multi-pass membrane protein</topology>
    </subcellularLocation>
</comment>
<evidence type="ECO:0000313" key="8">
    <source>
        <dbReference type="Proteomes" id="UP000242753"/>
    </source>
</evidence>
<feature type="transmembrane region" description="Helical" evidence="6">
    <location>
        <begin position="302"/>
        <end position="327"/>
    </location>
</feature>
<evidence type="ECO:0000256" key="4">
    <source>
        <dbReference type="ARBA" id="ARBA00022989"/>
    </source>
</evidence>
<feature type="transmembrane region" description="Helical" evidence="6">
    <location>
        <begin position="234"/>
        <end position="257"/>
    </location>
</feature>
<dbReference type="Proteomes" id="UP000242753">
    <property type="component" value="Chromosome I"/>
</dbReference>
<dbReference type="InterPro" id="IPR002549">
    <property type="entry name" value="AI-2E-like"/>
</dbReference>
<dbReference type="EMBL" id="LN774881">
    <property type="protein sequence ID" value="CEN31992.1"/>
    <property type="molecule type" value="Genomic_DNA"/>
</dbReference>
<proteinExistence type="inferred from homology"/>
<feature type="transmembrane region" description="Helical" evidence="6">
    <location>
        <begin position="189"/>
        <end position="222"/>
    </location>
</feature>
<dbReference type="KEGG" id="wca:WEOB_023"/>
<reference evidence="8" key="1">
    <citation type="submission" date="2015-01" db="EMBL/GenBank/DDBJ databases">
        <authorList>
            <person name="Manzano-Marin A."/>
            <person name="Manzano-Marin A."/>
        </authorList>
    </citation>
    <scope>NUCLEOTIDE SEQUENCE [LARGE SCALE GENOMIC DNA]</scope>
    <source>
        <strain evidence="8">obscurior</strain>
    </source>
</reference>
<name>A0A0H5BWE3_9ENTR</name>
<keyword evidence="5 6" id="KW-0472">Membrane</keyword>
<dbReference type="RefSeq" id="WP_281263900.1">
    <property type="nucleotide sequence ID" value="NZ_LN774881.1"/>
</dbReference>
<feature type="transmembrane region" description="Helical" evidence="6">
    <location>
        <begin position="65"/>
        <end position="90"/>
    </location>
</feature>
<protein>
    <submittedName>
        <fullName evidence="7">DUF20 domain-containing protein</fullName>
    </submittedName>
</protein>
<keyword evidence="4 6" id="KW-1133">Transmembrane helix</keyword>
<accession>A0A0H5BWE3</accession>
<evidence type="ECO:0000256" key="2">
    <source>
        <dbReference type="ARBA" id="ARBA00009773"/>
    </source>
</evidence>